<reference evidence="10 11" key="1">
    <citation type="submission" date="2011-08" db="EMBL/GenBank/DDBJ databases">
        <title>The Genome Sequence of Clostridium hathewayi WAL-18680.</title>
        <authorList>
            <consortium name="The Broad Institute Genome Sequencing Platform"/>
            <person name="Earl A."/>
            <person name="Ward D."/>
            <person name="Feldgarden M."/>
            <person name="Gevers D."/>
            <person name="Finegold S.M."/>
            <person name="Summanen P.H."/>
            <person name="Molitoris D.R."/>
            <person name="Song M."/>
            <person name="Daigneault M."/>
            <person name="Allen-Vercoe E."/>
            <person name="Young S.K."/>
            <person name="Zeng Q."/>
            <person name="Gargeya S."/>
            <person name="Fitzgerald M."/>
            <person name="Haas B."/>
            <person name="Abouelleil A."/>
            <person name="Alvarado L."/>
            <person name="Arachchi H.M."/>
            <person name="Berlin A."/>
            <person name="Brown A."/>
            <person name="Chapman S.B."/>
            <person name="Chen Z."/>
            <person name="Dunbar C."/>
            <person name="Freedman E."/>
            <person name="Gearin G."/>
            <person name="Gellesch M."/>
            <person name="Goldberg J."/>
            <person name="Griggs A."/>
            <person name="Gujja S."/>
            <person name="Heiman D."/>
            <person name="Howarth C."/>
            <person name="Larson L."/>
            <person name="Lui A."/>
            <person name="MacDonald P.J.P."/>
            <person name="Montmayeur A."/>
            <person name="Murphy C."/>
            <person name="Neiman D."/>
            <person name="Pearson M."/>
            <person name="Priest M."/>
            <person name="Roberts A."/>
            <person name="Saif S."/>
            <person name="Shea T."/>
            <person name="Shenoy N."/>
            <person name="Sisk P."/>
            <person name="Stolte C."/>
            <person name="Sykes S."/>
            <person name="Wortman J."/>
            <person name="Nusbaum C."/>
            <person name="Birren B."/>
        </authorList>
    </citation>
    <scope>NUCLEOTIDE SEQUENCE [LARGE SCALE GENOMIC DNA]</scope>
    <source>
        <strain evidence="10 11">WAL-18680</strain>
    </source>
</reference>
<feature type="transmembrane region" description="Helical" evidence="9">
    <location>
        <begin position="62"/>
        <end position="80"/>
    </location>
</feature>
<dbReference type="AlphaFoldDB" id="G5IGP4"/>
<keyword evidence="5" id="KW-0029">Amino-acid transport</keyword>
<comment type="similarity">
    <text evidence="8">Belongs to the binding-protein-dependent transport system permease family. LivHM subfamily.</text>
</comment>
<name>G5IGP4_9FIRM</name>
<comment type="subcellular location">
    <subcellularLocation>
        <location evidence="1">Cell membrane</location>
        <topology evidence="1">Multi-pass membrane protein</topology>
    </subcellularLocation>
</comment>
<gene>
    <name evidence="10" type="ORF">HMPREF9473_02672</name>
</gene>
<protein>
    <recommendedName>
        <fullName evidence="12">Branched-chain amino acid ABC transporter permease</fullName>
    </recommendedName>
</protein>
<evidence type="ECO:0000256" key="6">
    <source>
        <dbReference type="ARBA" id="ARBA00022989"/>
    </source>
</evidence>
<keyword evidence="6 9" id="KW-1133">Transmembrane helix</keyword>
<keyword evidence="3" id="KW-1003">Cell membrane</keyword>
<feature type="transmembrane region" description="Helical" evidence="9">
    <location>
        <begin position="18"/>
        <end position="41"/>
    </location>
</feature>
<dbReference type="PANTHER" id="PTHR11795">
    <property type="entry name" value="BRANCHED-CHAIN AMINO ACID TRANSPORT SYSTEM PERMEASE PROTEIN LIVH"/>
    <property type="match status" value="1"/>
</dbReference>
<dbReference type="CDD" id="cd06582">
    <property type="entry name" value="TM_PBP1_LivH_like"/>
    <property type="match status" value="1"/>
</dbReference>
<evidence type="ECO:0000256" key="4">
    <source>
        <dbReference type="ARBA" id="ARBA00022692"/>
    </source>
</evidence>
<dbReference type="HOGENOM" id="CLU_039929_2_0_9"/>
<feature type="transmembrane region" description="Helical" evidence="9">
    <location>
        <begin position="115"/>
        <end position="135"/>
    </location>
</feature>
<keyword evidence="4 9" id="KW-0812">Transmembrane</keyword>
<dbReference type="PATRIC" id="fig|742737.3.peg.2683"/>
<feature type="transmembrane region" description="Helical" evidence="9">
    <location>
        <begin position="211"/>
        <end position="233"/>
    </location>
</feature>
<evidence type="ECO:0000256" key="7">
    <source>
        <dbReference type="ARBA" id="ARBA00023136"/>
    </source>
</evidence>
<feature type="transmembrane region" description="Helical" evidence="9">
    <location>
        <begin position="86"/>
        <end position="108"/>
    </location>
</feature>
<feature type="transmembrane region" description="Helical" evidence="9">
    <location>
        <begin position="155"/>
        <end position="175"/>
    </location>
</feature>
<comment type="caution">
    <text evidence="10">The sequence shown here is derived from an EMBL/GenBank/DDBJ whole genome shotgun (WGS) entry which is preliminary data.</text>
</comment>
<dbReference type="Proteomes" id="UP000005384">
    <property type="component" value="Unassembled WGS sequence"/>
</dbReference>
<dbReference type="InterPro" id="IPR052157">
    <property type="entry name" value="BCAA_transport_permease"/>
</dbReference>
<feature type="transmembrane region" description="Helical" evidence="9">
    <location>
        <begin position="276"/>
        <end position="297"/>
    </location>
</feature>
<evidence type="ECO:0000313" key="11">
    <source>
        <dbReference type="Proteomes" id="UP000005384"/>
    </source>
</evidence>
<keyword evidence="2" id="KW-0813">Transport</keyword>
<dbReference type="GO" id="GO:0022857">
    <property type="term" value="F:transmembrane transporter activity"/>
    <property type="evidence" value="ECO:0007669"/>
    <property type="project" value="InterPro"/>
</dbReference>
<dbReference type="EMBL" id="ADLN01000060">
    <property type="protein sequence ID" value="EHI59365.1"/>
    <property type="molecule type" value="Genomic_DNA"/>
</dbReference>
<evidence type="ECO:0000313" key="10">
    <source>
        <dbReference type="EMBL" id="EHI59365.1"/>
    </source>
</evidence>
<evidence type="ECO:0008006" key="12">
    <source>
        <dbReference type="Google" id="ProtNLM"/>
    </source>
</evidence>
<dbReference type="PANTHER" id="PTHR11795:SF445">
    <property type="entry name" value="AMINO ACID ABC TRANSPORTER PERMEASE PROTEIN"/>
    <property type="match status" value="1"/>
</dbReference>
<evidence type="ECO:0000256" key="1">
    <source>
        <dbReference type="ARBA" id="ARBA00004651"/>
    </source>
</evidence>
<sequence length="307" mass="32224">MPALPYIKPGNKIETGGIYVLTMALQLLVSGIAMGFVYALTAVEYTLIWNSSGLLNFGHEKVIMLGAYIFAGTMMLNLGTGMVPGVVATLILMALFGVVIAFTIFIPLRHMSRLCAIMATVMMGNIINEAVRLYYGPEAMTVKGFMSGTFRLGGLVVAKAYLYIILISVVIVAALELFMRKTKTGKAMRCVASNKTAAALMGINVQQNMAITVAISFAICGALGMSVIPVFSVNSSMATMISLKGFAAGVVGGFGSLPGAIVGGLALGIAENIAGMVFPSTFKDVVAFVVLIIVLLVKPSGLLGKKR</sequence>
<evidence type="ECO:0000256" key="3">
    <source>
        <dbReference type="ARBA" id="ARBA00022475"/>
    </source>
</evidence>
<dbReference type="GO" id="GO:0005886">
    <property type="term" value="C:plasma membrane"/>
    <property type="evidence" value="ECO:0007669"/>
    <property type="project" value="UniProtKB-SubCell"/>
</dbReference>
<dbReference type="InterPro" id="IPR001851">
    <property type="entry name" value="ABC_transp_permease"/>
</dbReference>
<keyword evidence="7 9" id="KW-0472">Membrane</keyword>
<accession>G5IGP4</accession>
<proteinExistence type="inferred from homology"/>
<evidence type="ECO:0000256" key="2">
    <source>
        <dbReference type="ARBA" id="ARBA00022448"/>
    </source>
</evidence>
<evidence type="ECO:0000256" key="5">
    <source>
        <dbReference type="ARBA" id="ARBA00022970"/>
    </source>
</evidence>
<dbReference type="Pfam" id="PF02653">
    <property type="entry name" value="BPD_transp_2"/>
    <property type="match status" value="1"/>
</dbReference>
<organism evidence="10 11">
    <name type="scientific">Hungatella hathewayi WAL-18680</name>
    <dbReference type="NCBI Taxonomy" id="742737"/>
    <lineage>
        <taxon>Bacteria</taxon>
        <taxon>Bacillati</taxon>
        <taxon>Bacillota</taxon>
        <taxon>Clostridia</taxon>
        <taxon>Lachnospirales</taxon>
        <taxon>Lachnospiraceae</taxon>
        <taxon>Hungatella</taxon>
    </lineage>
</organism>
<feature type="transmembrane region" description="Helical" evidence="9">
    <location>
        <begin position="245"/>
        <end position="270"/>
    </location>
</feature>
<keyword evidence="11" id="KW-1185">Reference proteome</keyword>
<evidence type="ECO:0000256" key="8">
    <source>
        <dbReference type="ARBA" id="ARBA00037998"/>
    </source>
</evidence>
<dbReference type="GO" id="GO:0006865">
    <property type="term" value="P:amino acid transport"/>
    <property type="evidence" value="ECO:0007669"/>
    <property type="project" value="UniProtKB-KW"/>
</dbReference>
<evidence type="ECO:0000256" key="9">
    <source>
        <dbReference type="SAM" id="Phobius"/>
    </source>
</evidence>